<feature type="coiled-coil region" evidence="7">
    <location>
        <begin position="280"/>
        <end position="307"/>
    </location>
</feature>
<keyword evidence="6" id="KW-0653">Protein transport</keyword>
<dbReference type="GO" id="GO:0005886">
    <property type="term" value="C:plasma membrane"/>
    <property type="evidence" value="ECO:0007669"/>
    <property type="project" value="UniProtKB-SubCell"/>
</dbReference>
<name>A0A286RIR0_9BACT</name>
<dbReference type="GO" id="GO:0017038">
    <property type="term" value="P:protein import"/>
    <property type="evidence" value="ECO:0007669"/>
    <property type="project" value="TreeGrafter"/>
</dbReference>
<organism evidence="10 11">
    <name type="scientific">Thermogutta terrifontis</name>
    <dbReference type="NCBI Taxonomy" id="1331910"/>
    <lineage>
        <taxon>Bacteria</taxon>
        <taxon>Pseudomonadati</taxon>
        <taxon>Planctomycetota</taxon>
        <taxon>Planctomycetia</taxon>
        <taxon>Pirellulales</taxon>
        <taxon>Thermoguttaceae</taxon>
        <taxon>Thermogutta</taxon>
    </lineage>
</organism>
<evidence type="ECO:0000259" key="9">
    <source>
        <dbReference type="Pfam" id="PF01618"/>
    </source>
</evidence>
<evidence type="ECO:0000256" key="4">
    <source>
        <dbReference type="ARBA" id="ARBA00022989"/>
    </source>
</evidence>
<evidence type="ECO:0000256" key="5">
    <source>
        <dbReference type="ARBA" id="ARBA00023136"/>
    </source>
</evidence>
<proteinExistence type="inferred from homology"/>
<dbReference type="KEGG" id="ttf:THTE_3210"/>
<evidence type="ECO:0000256" key="3">
    <source>
        <dbReference type="ARBA" id="ARBA00022692"/>
    </source>
</evidence>
<keyword evidence="6" id="KW-0813">Transport</keyword>
<feature type="domain" description="MotA/TolQ/ExbB proton channel" evidence="9">
    <location>
        <begin position="92"/>
        <end position="199"/>
    </location>
</feature>
<reference evidence="10 11" key="1">
    <citation type="journal article" name="Front. Microbiol.">
        <title>Sugar Metabolism of the First Thermophilic Planctomycete Thermogutta terrifontis: Comparative Genomic and Transcriptomic Approaches.</title>
        <authorList>
            <person name="Elcheninov A.G."/>
            <person name="Menzel P."/>
            <person name="Gudbergsdottir S.R."/>
            <person name="Slesarev A.I."/>
            <person name="Kadnikov V.V."/>
            <person name="Krogh A."/>
            <person name="Bonch-Osmolovskaya E.A."/>
            <person name="Peng X."/>
            <person name="Kublanov I.V."/>
        </authorList>
    </citation>
    <scope>NUCLEOTIDE SEQUENCE [LARGE SCALE GENOMIC DNA]</scope>
    <source>
        <strain evidence="10 11">R1</strain>
    </source>
</reference>
<evidence type="ECO:0000256" key="6">
    <source>
        <dbReference type="RuleBase" id="RU004057"/>
    </source>
</evidence>
<dbReference type="Pfam" id="PF01618">
    <property type="entry name" value="MotA_ExbB"/>
    <property type="match status" value="1"/>
</dbReference>
<gene>
    <name evidence="10" type="ORF">THTE_3210</name>
</gene>
<keyword evidence="11" id="KW-1185">Reference proteome</keyword>
<evidence type="ECO:0000256" key="2">
    <source>
        <dbReference type="ARBA" id="ARBA00022475"/>
    </source>
</evidence>
<comment type="subcellular location">
    <subcellularLocation>
        <location evidence="1">Cell membrane</location>
        <topology evidence="1">Multi-pass membrane protein</topology>
    </subcellularLocation>
    <subcellularLocation>
        <location evidence="6">Membrane</location>
        <topology evidence="6">Multi-pass membrane protein</topology>
    </subcellularLocation>
</comment>
<evidence type="ECO:0000256" key="8">
    <source>
        <dbReference type="SAM" id="Phobius"/>
    </source>
</evidence>
<keyword evidence="5 8" id="KW-0472">Membrane</keyword>
<keyword evidence="3 8" id="KW-0812">Transmembrane</keyword>
<dbReference type="AlphaFoldDB" id="A0A286RIR0"/>
<dbReference type="Proteomes" id="UP000215086">
    <property type="component" value="Chromosome"/>
</dbReference>
<protein>
    <recommendedName>
        <fullName evidence="9">MotA/TolQ/ExbB proton channel domain-containing protein</fullName>
    </recommendedName>
</protein>
<dbReference type="InterPro" id="IPR002898">
    <property type="entry name" value="MotA_ExbB_proton_chnl"/>
</dbReference>
<evidence type="ECO:0000256" key="7">
    <source>
        <dbReference type="SAM" id="Coils"/>
    </source>
</evidence>
<dbReference type="InterPro" id="IPR050790">
    <property type="entry name" value="ExbB/TolQ_transport"/>
</dbReference>
<dbReference type="EMBL" id="CP018477">
    <property type="protein sequence ID" value="ASV75812.1"/>
    <property type="molecule type" value="Genomic_DNA"/>
</dbReference>
<sequence>MYLFALKTADWPGAEFLRRYTTGHPIEYIETLLFFLGLSTLVFKGWRVAGEWAHLVHLQAQTYSPRTSPQELSQAIDGYAKAVGESTFLRHMRAGILYVQRRQSSRGLDEYLRELAQEEAENRRADYGFVRLVVWAIPILGFLGTVVGITLSLGNLSPQQLEETLPTVMGGLMVAFDTTALALALSMILMLVQYAVDRAEQKLVAAVSDRVQDVLLPMFVGESAGDQNAEVRQALRDVVQACEELVNTQNELWQRTLKERDEAIGNLWNRAGQALEMAMTSALNATAEQHARRLQEMEKAHLQLLADWAKNTLEPVNVQINSVGEVLRRSTEILTELENRLREDAMAWREFARSVGELAELQRLLEQNLSAVASAKHFEEALATLAAAANLLSAHLHRLPADRSPRAEGHPTKAKAA</sequence>
<keyword evidence="2" id="KW-1003">Cell membrane</keyword>
<evidence type="ECO:0000256" key="1">
    <source>
        <dbReference type="ARBA" id="ARBA00004651"/>
    </source>
</evidence>
<feature type="transmembrane region" description="Helical" evidence="8">
    <location>
        <begin position="132"/>
        <end position="156"/>
    </location>
</feature>
<evidence type="ECO:0000313" key="11">
    <source>
        <dbReference type="Proteomes" id="UP000215086"/>
    </source>
</evidence>
<comment type="similarity">
    <text evidence="6">Belongs to the exbB/tolQ family.</text>
</comment>
<dbReference type="PANTHER" id="PTHR30625:SF11">
    <property type="entry name" value="MOTA_TOLQ_EXBB PROTON CHANNEL DOMAIN-CONTAINING PROTEIN"/>
    <property type="match status" value="1"/>
</dbReference>
<feature type="transmembrane region" description="Helical" evidence="8">
    <location>
        <begin position="168"/>
        <end position="192"/>
    </location>
</feature>
<evidence type="ECO:0000313" key="10">
    <source>
        <dbReference type="EMBL" id="ASV75812.1"/>
    </source>
</evidence>
<keyword evidence="7" id="KW-0175">Coiled coil</keyword>
<accession>A0A286RIR0</accession>
<keyword evidence="4 8" id="KW-1133">Transmembrane helix</keyword>
<dbReference type="PANTHER" id="PTHR30625">
    <property type="entry name" value="PROTEIN TOLQ"/>
    <property type="match status" value="1"/>
</dbReference>